<keyword evidence="12" id="KW-1185">Reference proteome</keyword>
<evidence type="ECO:0000256" key="4">
    <source>
        <dbReference type="ARBA" id="ARBA00022679"/>
    </source>
</evidence>
<accession>A0A4S2JLX2</accession>
<organism evidence="11 12">
    <name type="scientific">Opisthorchis felineus</name>
    <dbReference type="NCBI Taxonomy" id="147828"/>
    <lineage>
        <taxon>Eukaryota</taxon>
        <taxon>Metazoa</taxon>
        <taxon>Spiralia</taxon>
        <taxon>Lophotrochozoa</taxon>
        <taxon>Platyhelminthes</taxon>
        <taxon>Trematoda</taxon>
        <taxon>Digenea</taxon>
        <taxon>Opisthorchiida</taxon>
        <taxon>Opisthorchiata</taxon>
        <taxon>Opisthorchiidae</taxon>
        <taxon>Opisthorchis</taxon>
    </lineage>
</organism>
<evidence type="ECO:0000256" key="2">
    <source>
        <dbReference type="ARBA" id="ARBA00004922"/>
    </source>
</evidence>
<comment type="similarity">
    <text evidence="10">Belongs to the glycosyltransferase 14 family.</text>
</comment>
<keyword evidence="9" id="KW-0325">Glycoprotein</keyword>
<evidence type="ECO:0000313" key="11">
    <source>
        <dbReference type="EMBL" id="TGZ37152.1"/>
    </source>
</evidence>
<evidence type="ECO:0000256" key="3">
    <source>
        <dbReference type="ARBA" id="ARBA00022676"/>
    </source>
</evidence>
<reference evidence="11 12" key="1">
    <citation type="journal article" date="2019" name="BMC Genomics">
        <title>New insights from Opisthorchis felineus genome: update on genomics of the epidemiologically important liver flukes.</title>
        <authorList>
            <person name="Ershov N.I."/>
            <person name="Mordvinov V.A."/>
            <person name="Prokhortchouk E.B."/>
            <person name="Pakharukova M.Y."/>
            <person name="Gunbin K.V."/>
            <person name="Ustyantsev K."/>
            <person name="Genaev M.A."/>
            <person name="Blinov A.G."/>
            <person name="Mazur A."/>
            <person name="Boulygina E."/>
            <person name="Tsygankova S."/>
            <person name="Khrameeva E."/>
            <person name="Chekanov N."/>
            <person name="Fan G."/>
            <person name="Xiao A."/>
            <person name="Zhang H."/>
            <person name="Xu X."/>
            <person name="Yang H."/>
            <person name="Solovyev V."/>
            <person name="Lee S.M."/>
            <person name="Liu X."/>
            <person name="Afonnikov D.A."/>
            <person name="Skryabin K.G."/>
        </authorList>
    </citation>
    <scope>NUCLEOTIDE SEQUENCE [LARGE SCALE GENOMIC DNA]</scope>
    <source>
        <strain evidence="11">AK-0245</strain>
        <tissue evidence="11">Whole organism</tissue>
    </source>
</reference>
<proteinExistence type="inferred from homology"/>
<comment type="pathway">
    <text evidence="2">Protein modification; protein glycosylation.</text>
</comment>
<dbReference type="EMBL" id="SJOL01013076">
    <property type="protein sequence ID" value="TGZ37152.1"/>
    <property type="molecule type" value="Genomic_DNA"/>
</dbReference>
<evidence type="ECO:0000256" key="6">
    <source>
        <dbReference type="ARBA" id="ARBA00022968"/>
    </source>
</evidence>
<dbReference type="Pfam" id="PF02485">
    <property type="entry name" value="Branch"/>
    <property type="match status" value="1"/>
</dbReference>
<evidence type="ECO:0000256" key="8">
    <source>
        <dbReference type="ARBA" id="ARBA00023136"/>
    </source>
</evidence>
<sequence length="234" mass="26990">MEYGPAEFPLVKILVTIFSITGIYLRAAYGGKSGQPTNICSHFRTQLNPPQLYSSNLGNTYNCRQLAQMVENVPIWTSQEELDFPIAFAISAYASFERLARSVRLIYRKHNTYCIHVDRKATVEVKRRIKYLAECYGSQVILVPDELSVDVKWGYFSVLQPTLLCAELLLKQRKVDWRYLLNLNEKELPLRTNWELVRALKNLKGSNLVEGFNGTRFKDRLPLKRLTFEVGYTG</sequence>
<dbReference type="STRING" id="147828.A0A4S2JLX2"/>
<dbReference type="PANTHER" id="PTHR19297">
    <property type="entry name" value="GLYCOSYLTRANSFERASE 14 FAMILY MEMBER"/>
    <property type="match status" value="1"/>
</dbReference>
<evidence type="ECO:0000313" key="12">
    <source>
        <dbReference type="Proteomes" id="UP000308267"/>
    </source>
</evidence>
<evidence type="ECO:0008006" key="13">
    <source>
        <dbReference type="Google" id="ProtNLM"/>
    </source>
</evidence>
<comment type="caution">
    <text evidence="11">The sequence shown here is derived from an EMBL/GenBank/DDBJ whole genome shotgun (WGS) entry which is preliminary data.</text>
</comment>
<dbReference type="GO" id="GO:0016020">
    <property type="term" value="C:membrane"/>
    <property type="evidence" value="ECO:0007669"/>
    <property type="project" value="UniProtKB-SubCell"/>
</dbReference>
<protein>
    <recommendedName>
        <fullName evidence="13">Core-2/I-Branching enzyme</fullName>
    </recommendedName>
</protein>
<dbReference type="OrthoDB" id="2019572at2759"/>
<keyword evidence="5" id="KW-0812">Transmembrane</keyword>
<keyword evidence="7" id="KW-1133">Transmembrane helix</keyword>
<keyword evidence="8" id="KW-0472">Membrane</keyword>
<keyword evidence="4" id="KW-0808">Transferase</keyword>
<evidence type="ECO:0000256" key="9">
    <source>
        <dbReference type="ARBA" id="ARBA00023180"/>
    </source>
</evidence>
<evidence type="ECO:0000256" key="7">
    <source>
        <dbReference type="ARBA" id="ARBA00022989"/>
    </source>
</evidence>
<keyword evidence="3" id="KW-0328">Glycosyltransferase</keyword>
<dbReference type="PANTHER" id="PTHR19297:SF191">
    <property type="entry name" value="PROTEIN XYLOSYLTRANSFERASE"/>
    <property type="match status" value="1"/>
</dbReference>
<dbReference type="InterPro" id="IPR003406">
    <property type="entry name" value="Glyco_trans_14"/>
</dbReference>
<evidence type="ECO:0000256" key="5">
    <source>
        <dbReference type="ARBA" id="ARBA00022692"/>
    </source>
</evidence>
<comment type="subcellular location">
    <subcellularLocation>
        <location evidence="1">Membrane</location>
        <topology evidence="1">Single-pass type II membrane protein</topology>
    </subcellularLocation>
</comment>
<evidence type="ECO:0000256" key="1">
    <source>
        <dbReference type="ARBA" id="ARBA00004606"/>
    </source>
</evidence>
<name>A0A4S2JLX2_OPIFE</name>
<evidence type="ECO:0000256" key="10">
    <source>
        <dbReference type="ARBA" id="ARBA00038150"/>
    </source>
</evidence>
<dbReference type="AlphaFoldDB" id="A0A4S2JLX2"/>
<keyword evidence="6" id="KW-0735">Signal-anchor</keyword>
<gene>
    <name evidence="11" type="ORF">CRM22_011347</name>
</gene>
<dbReference type="Proteomes" id="UP000308267">
    <property type="component" value="Unassembled WGS sequence"/>
</dbReference>
<dbReference type="GO" id="GO:0008375">
    <property type="term" value="F:acetylglucosaminyltransferase activity"/>
    <property type="evidence" value="ECO:0007669"/>
    <property type="project" value="TreeGrafter"/>
</dbReference>